<dbReference type="PROSITE" id="PS50902">
    <property type="entry name" value="FLAVODOXIN_LIKE"/>
    <property type="match status" value="1"/>
</dbReference>
<accession>A0A917PPW4</accession>
<proteinExistence type="inferred from homology"/>
<organism evidence="9 10">
    <name type="scientific">Lentibacillus kapialis</name>
    <dbReference type="NCBI Taxonomy" id="340214"/>
    <lineage>
        <taxon>Bacteria</taxon>
        <taxon>Bacillati</taxon>
        <taxon>Bacillota</taxon>
        <taxon>Bacilli</taxon>
        <taxon>Bacillales</taxon>
        <taxon>Bacillaceae</taxon>
        <taxon>Lentibacillus</taxon>
    </lineage>
</organism>
<evidence type="ECO:0000256" key="6">
    <source>
        <dbReference type="ARBA" id="ARBA00022643"/>
    </source>
</evidence>
<comment type="similarity">
    <text evidence="3">Belongs to the flavodoxin family.</text>
</comment>
<evidence type="ECO:0000256" key="3">
    <source>
        <dbReference type="ARBA" id="ARBA00005267"/>
    </source>
</evidence>
<gene>
    <name evidence="9" type="ORF">GCM10007063_07080</name>
</gene>
<keyword evidence="7" id="KW-0249">Electron transport</keyword>
<dbReference type="InterPro" id="IPR050619">
    <property type="entry name" value="Flavodoxin"/>
</dbReference>
<dbReference type="AlphaFoldDB" id="A0A917PPW4"/>
<dbReference type="PANTHER" id="PTHR42809">
    <property type="entry name" value="FLAVODOXIN 2"/>
    <property type="match status" value="1"/>
</dbReference>
<evidence type="ECO:0000256" key="1">
    <source>
        <dbReference type="ARBA" id="ARBA00001917"/>
    </source>
</evidence>
<dbReference type="InterPro" id="IPR029039">
    <property type="entry name" value="Flavoprotein-like_sf"/>
</dbReference>
<evidence type="ECO:0000256" key="7">
    <source>
        <dbReference type="ARBA" id="ARBA00022982"/>
    </source>
</evidence>
<evidence type="ECO:0000256" key="2">
    <source>
        <dbReference type="ARBA" id="ARBA00003297"/>
    </source>
</evidence>
<dbReference type="InterPro" id="IPR008254">
    <property type="entry name" value="Flavodoxin/NO_synth"/>
</dbReference>
<dbReference type="PROSITE" id="PS00201">
    <property type="entry name" value="FLAVODOXIN"/>
    <property type="match status" value="1"/>
</dbReference>
<name>A0A917PPW4_9BACI</name>
<dbReference type="GO" id="GO:0009055">
    <property type="term" value="F:electron transfer activity"/>
    <property type="evidence" value="ECO:0007669"/>
    <property type="project" value="InterPro"/>
</dbReference>
<dbReference type="Gene3D" id="3.40.50.360">
    <property type="match status" value="1"/>
</dbReference>
<dbReference type="EMBL" id="BMNQ01000005">
    <property type="protein sequence ID" value="GGJ87158.1"/>
    <property type="molecule type" value="Genomic_DNA"/>
</dbReference>
<reference evidence="9" key="2">
    <citation type="submission" date="2020-09" db="EMBL/GenBank/DDBJ databases">
        <authorList>
            <person name="Sun Q."/>
            <person name="Ohkuma M."/>
        </authorList>
    </citation>
    <scope>NUCLEOTIDE SEQUENCE</scope>
    <source>
        <strain evidence="9">JCM 12580</strain>
    </source>
</reference>
<dbReference type="PANTHER" id="PTHR42809:SF1">
    <property type="entry name" value="FLAVODOXIN 1"/>
    <property type="match status" value="1"/>
</dbReference>
<dbReference type="GO" id="GO:0010181">
    <property type="term" value="F:FMN binding"/>
    <property type="evidence" value="ECO:0007669"/>
    <property type="project" value="InterPro"/>
</dbReference>
<dbReference type="GO" id="GO:0016651">
    <property type="term" value="F:oxidoreductase activity, acting on NAD(P)H"/>
    <property type="evidence" value="ECO:0007669"/>
    <property type="project" value="UniProtKB-ARBA"/>
</dbReference>
<dbReference type="RefSeq" id="WP_188631692.1">
    <property type="nucleotide sequence ID" value="NZ_BMNQ01000005.1"/>
</dbReference>
<evidence type="ECO:0000313" key="10">
    <source>
        <dbReference type="Proteomes" id="UP000658382"/>
    </source>
</evidence>
<dbReference type="Proteomes" id="UP000658382">
    <property type="component" value="Unassembled WGS sequence"/>
</dbReference>
<keyword evidence="4" id="KW-0813">Transport</keyword>
<feature type="domain" description="Flavodoxin-like" evidence="8">
    <location>
        <begin position="4"/>
        <end position="145"/>
    </location>
</feature>
<evidence type="ECO:0000259" key="8">
    <source>
        <dbReference type="PROSITE" id="PS50902"/>
    </source>
</evidence>
<evidence type="ECO:0000256" key="4">
    <source>
        <dbReference type="ARBA" id="ARBA00022448"/>
    </source>
</evidence>
<keyword evidence="10" id="KW-1185">Reference proteome</keyword>
<protein>
    <submittedName>
        <fullName evidence="9">Flavodoxin</fullName>
    </submittedName>
</protein>
<reference evidence="9" key="1">
    <citation type="journal article" date="2014" name="Int. J. Syst. Evol. Microbiol.">
        <title>Complete genome sequence of Corynebacterium casei LMG S-19264T (=DSM 44701T), isolated from a smear-ripened cheese.</title>
        <authorList>
            <consortium name="US DOE Joint Genome Institute (JGI-PGF)"/>
            <person name="Walter F."/>
            <person name="Albersmeier A."/>
            <person name="Kalinowski J."/>
            <person name="Ruckert C."/>
        </authorList>
    </citation>
    <scope>NUCLEOTIDE SEQUENCE</scope>
    <source>
        <strain evidence="9">JCM 12580</strain>
    </source>
</reference>
<sequence length="157" mass="17519">MAKVLLLYASMTGNTELIAEIVRETVERYGYEVVTKTFEMDPIDVDELCRYDGLLVGTYSEDDGALPFEVEDFYEDLNDVDITGMAAGVFGSGDSFYATFGGAANALGDRLEKKHARLVPERLIIDLEPDNDDAIRCQKFAETFCRMMEARVKSDDA</sequence>
<comment type="function">
    <text evidence="2">Low-potential electron donor to a number of redox enzymes.</text>
</comment>
<dbReference type="InterPro" id="IPR001226">
    <property type="entry name" value="Flavodoxin_CS"/>
</dbReference>
<comment type="caution">
    <text evidence="9">The sequence shown here is derived from an EMBL/GenBank/DDBJ whole genome shotgun (WGS) entry which is preliminary data.</text>
</comment>
<keyword evidence="5" id="KW-0285">Flavoprotein</keyword>
<dbReference type="Pfam" id="PF00258">
    <property type="entry name" value="Flavodoxin_1"/>
    <property type="match status" value="1"/>
</dbReference>
<keyword evidence="6" id="KW-0288">FMN</keyword>
<evidence type="ECO:0000256" key="5">
    <source>
        <dbReference type="ARBA" id="ARBA00022630"/>
    </source>
</evidence>
<comment type="cofactor">
    <cofactor evidence="1">
        <name>FMN</name>
        <dbReference type="ChEBI" id="CHEBI:58210"/>
    </cofactor>
</comment>
<dbReference type="NCBIfam" id="NF005216">
    <property type="entry name" value="PRK06703.1"/>
    <property type="match status" value="1"/>
</dbReference>
<evidence type="ECO:0000313" key="9">
    <source>
        <dbReference type="EMBL" id="GGJ87158.1"/>
    </source>
</evidence>
<dbReference type="SUPFAM" id="SSF52218">
    <property type="entry name" value="Flavoproteins"/>
    <property type="match status" value="1"/>
</dbReference>